<organism evidence="1">
    <name type="scientific">Octopus bimaculoides</name>
    <name type="common">California two-spotted octopus</name>
    <dbReference type="NCBI Taxonomy" id="37653"/>
    <lineage>
        <taxon>Eukaryota</taxon>
        <taxon>Metazoa</taxon>
        <taxon>Spiralia</taxon>
        <taxon>Lophotrochozoa</taxon>
        <taxon>Mollusca</taxon>
        <taxon>Cephalopoda</taxon>
        <taxon>Coleoidea</taxon>
        <taxon>Octopodiformes</taxon>
        <taxon>Octopoda</taxon>
        <taxon>Incirrata</taxon>
        <taxon>Octopodidae</taxon>
        <taxon>Octopus</taxon>
    </lineage>
</organism>
<proteinExistence type="predicted"/>
<reference evidence="1" key="1">
    <citation type="submission" date="2015-07" db="EMBL/GenBank/DDBJ databases">
        <title>MeaNS - Measles Nucleotide Surveillance Program.</title>
        <authorList>
            <person name="Tran T."/>
            <person name="Druce J."/>
        </authorList>
    </citation>
    <scope>NUCLEOTIDE SEQUENCE</scope>
    <source>
        <strain evidence="1">UCB-OBI-ISO-001</strain>
        <tissue evidence="1">Gonad</tissue>
    </source>
</reference>
<name>A0A0L8I292_OCTBM</name>
<sequence>MGDPPPPTPGFESCLVSSEALHVGNAIKYSKPVTEGFEVRTIYIYIYIYI</sequence>
<evidence type="ECO:0000313" key="1">
    <source>
        <dbReference type="EMBL" id="KOF95561.1"/>
    </source>
</evidence>
<protein>
    <submittedName>
        <fullName evidence="1">Uncharacterized protein</fullName>
    </submittedName>
</protein>
<gene>
    <name evidence="1" type="ORF">OCBIM_22037982mg</name>
</gene>
<dbReference type="EMBL" id="KQ416717">
    <property type="protein sequence ID" value="KOF95561.1"/>
    <property type="molecule type" value="Genomic_DNA"/>
</dbReference>
<accession>A0A0L8I292</accession>
<dbReference type="AlphaFoldDB" id="A0A0L8I292"/>